<keyword evidence="7" id="KW-0378">Hydrolase</keyword>
<dbReference type="InterPro" id="IPR052131">
    <property type="entry name" value="ATRX_domain-containing"/>
</dbReference>
<evidence type="ECO:0000256" key="11">
    <source>
        <dbReference type="ARBA" id="ARBA00023204"/>
    </source>
</evidence>
<dbReference type="PROSITE" id="PS51533">
    <property type="entry name" value="ADD"/>
    <property type="match status" value="1"/>
</dbReference>
<dbReference type="GO" id="GO:0006338">
    <property type="term" value="P:chromatin remodeling"/>
    <property type="evidence" value="ECO:0007669"/>
    <property type="project" value="TreeGrafter"/>
</dbReference>
<dbReference type="GeneID" id="106666248"/>
<dbReference type="RefSeq" id="XP_014248798.1">
    <property type="nucleotide sequence ID" value="XM_014393312.2"/>
</dbReference>
<keyword evidence="17" id="KW-1185">Reference proteome</keyword>
<dbReference type="GO" id="GO:0005524">
    <property type="term" value="F:ATP binding"/>
    <property type="evidence" value="ECO:0007669"/>
    <property type="project" value="UniProtKB-KW"/>
</dbReference>
<dbReference type="Proteomes" id="UP000494040">
    <property type="component" value="Unassembled WGS sequence"/>
</dbReference>
<keyword evidence="8" id="KW-0862">Zinc</keyword>
<dbReference type="InterPro" id="IPR025766">
    <property type="entry name" value="ADD"/>
</dbReference>
<dbReference type="GO" id="GO:0010468">
    <property type="term" value="P:regulation of gene expression"/>
    <property type="evidence" value="ECO:0007669"/>
    <property type="project" value="UniProtKB-ARBA"/>
</dbReference>
<evidence type="ECO:0000256" key="1">
    <source>
        <dbReference type="ARBA" id="ARBA00004123"/>
    </source>
</evidence>
<evidence type="ECO:0000256" key="12">
    <source>
        <dbReference type="ARBA" id="ARBA00023242"/>
    </source>
</evidence>
<dbReference type="OrthoDB" id="6631401at2759"/>
<evidence type="ECO:0000256" key="10">
    <source>
        <dbReference type="ARBA" id="ARBA00023125"/>
    </source>
</evidence>
<evidence type="ECO:0000256" key="5">
    <source>
        <dbReference type="ARBA" id="ARBA00022763"/>
    </source>
</evidence>
<dbReference type="GO" id="GO:0005721">
    <property type="term" value="C:pericentric heterochromatin"/>
    <property type="evidence" value="ECO:0007669"/>
    <property type="project" value="TreeGrafter"/>
</dbReference>
<dbReference type="GO" id="GO:0031297">
    <property type="term" value="P:replication fork processing"/>
    <property type="evidence" value="ECO:0007669"/>
    <property type="project" value="TreeGrafter"/>
</dbReference>
<comment type="similarity">
    <text evidence="2">Belongs to the SNF2/RAD54 helicase family.</text>
</comment>
<dbReference type="InterPro" id="IPR011011">
    <property type="entry name" value="Znf_FYVE_PHD"/>
</dbReference>
<keyword evidence="6" id="KW-0863">Zinc-finger</keyword>
<name>A0A8I6RM18_CIMLE</name>
<feature type="compositionally biased region" description="Low complexity" evidence="14">
    <location>
        <begin position="47"/>
        <end position="67"/>
    </location>
</feature>
<organism evidence="16 17">
    <name type="scientific">Cimex lectularius</name>
    <name type="common">Bed bug</name>
    <name type="synonym">Acanthia lectularia</name>
    <dbReference type="NCBI Taxonomy" id="79782"/>
    <lineage>
        <taxon>Eukaryota</taxon>
        <taxon>Metazoa</taxon>
        <taxon>Ecdysozoa</taxon>
        <taxon>Arthropoda</taxon>
        <taxon>Hexapoda</taxon>
        <taxon>Insecta</taxon>
        <taxon>Pterygota</taxon>
        <taxon>Neoptera</taxon>
        <taxon>Paraneoptera</taxon>
        <taxon>Hemiptera</taxon>
        <taxon>Heteroptera</taxon>
        <taxon>Panheteroptera</taxon>
        <taxon>Cimicomorpha</taxon>
        <taxon>Cimicidae</taxon>
        <taxon>Cimex</taxon>
    </lineage>
</organism>
<accession>A0A8I6RM18</accession>
<feature type="compositionally biased region" description="Acidic residues" evidence="14">
    <location>
        <begin position="22"/>
        <end position="36"/>
    </location>
</feature>
<evidence type="ECO:0000256" key="9">
    <source>
        <dbReference type="ARBA" id="ARBA00022840"/>
    </source>
</evidence>
<sequence>MESVGKRKRRKTASLDEYVTGIEEEEEEELVDDPMDKEDSNVQAVTSSSGKPDGGSSSSCEVTSVETKPPVFPTELPKEAVVRLDPQEFISHNVKKLNNVDQSEHYYRRTQYKVLSCVLRKRLHCTICDEHVGCNLGQRANHIQHPLLKVLCCSKCISLYRQKKFELSPDGKDQFCRWCTKPPSESSPLRYCKVCPFAFCEMCIYCNLPLDELATNRNDWLCIVCNMKDLWPSRGVLWALLGQIQFNKSRCIDAKWKGDVSQCCRADQVADDVIIPETEPHNTNTVINEGKSVNCSAVRSVNPMSVVLKPNGCTYFPRARTYRGQHRNVYSHRVPLSHTNYRACAPTKAPAYSLKSLSKKEEFSRPLPASKFETKWLKGRIKSITTVIDTLNANLTRVSNGVPEIDDKFNIKSKLISLTSLLNIGANQINNCTKELDITWTRLQEEKLNKTWIPVNDDTVKEETEFDKLQDQDEQGVVKEKNDEFYLQLYNIPSCSVQLSPLVETVVKEEPRGEFEEPRGEFEEPSIEIVDFTTAL</sequence>
<evidence type="ECO:0000256" key="14">
    <source>
        <dbReference type="SAM" id="MobiDB-lite"/>
    </source>
</evidence>
<dbReference type="AlphaFoldDB" id="A0A8I6RM18"/>
<keyword evidence="11" id="KW-0234">DNA repair</keyword>
<dbReference type="PANTHER" id="PTHR46357">
    <property type="entry name" value="TRANSCRIPTIONAL REGULATOR ATRX"/>
    <property type="match status" value="1"/>
</dbReference>
<dbReference type="PANTHER" id="PTHR46357:SF1">
    <property type="entry name" value="TRANSCRIPTIONAL REGULATOR ATRX"/>
    <property type="match status" value="1"/>
</dbReference>
<dbReference type="GO" id="GO:0016787">
    <property type="term" value="F:hydrolase activity"/>
    <property type="evidence" value="ECO:0007669"/>
    <property type="project" value="UniProtKB-KW"/>
</dbReference>
<keyword evidence="3" id="KW-0479">Metal-binding</keyword>
<dbReference type="KEGG" id="clec:106666248"/>
<keyword evidence="5" id="KW-0227">DNA damage</keyword>
<dbReference type="SUPFAM" id="SSF57903">
    <property type="entry name" value="FYVE/PHD zinc finger"/>
    <property type="match status" value="1"/>
</dbReference>
<evidence type="ECO:0000256" key="4">
    <source>
        <dbReference type="ARBA" id="ARBA00022741"/>
    </source>
</evidence>
<reference evidence="16" key="1">
    <citation type="submission" date="2022-01" db="UniProtKB">
        <authorList>
            <consortium name="EnsemblMetazoa"/>
        </authorList>
    </citation>
    <scope>IDENTIFICATION</scope>
</reference>
<evidence type="ECO:0000256" key="6">
    <source>
        <dbReference type="ARBA" id="ARBA00022771"/>
    </source>
</evidence>
<proteinExistence type="inferred from homology"/>
<feature type="compositionally biased region" description="Basic residues" evidence="14">
    <location>
        <begin position="1"/>
        <end position="12"/>
    </location>
</feature>
<keyword evidence="12" id="KW-0539">Nucleus</keyword>
<dbReference type="GO" id="GO:0003678">
    <property type="term" value="F:DNA helicase activity"/>
    <property type="evidence" value="ECO:0007669"/>
    <property type="project" value="UniProtKB-EC"/>
</dbReference>
<evidence type="ECO:0000313" key="16">
    <source>
        <dbReference type="EnsemblMetazoa" id="XP_014248798.1"/>
    </source>
</evidence>
<comment type="subcellular location">
    <subcellularLocation>
        <location evidence="1">Nucleus</location>
    </subcellularLocation>
</comment>
<comment type="catalytic activity">
    <reaction evidence="13">
        <text>ATP + H2O = ADP + phosphate + H(+)</text>
        <dbReference type="Rhea" id="RHEA:13065"/>
        <dbReference type="ChEBI" id="CHEBI:15377"/>
        <dbReference type="ChEBI" id="CHEBI:15378"/>
        <dbReference type="ChEBI" id="CHEBI:30616"/>
        <dbReference type="ChEBI" id="CHEBI:43474"/>
        <dbReference type="ChEBI" id="CHEBI:456216"/>
        <dbReference type="EC" id="3.6.4.12"/>
    </reaction>
</comment>
<evidence type="ECO:0000256" key="13">
    <source>
        <dbReference type="ARBA" id="ARBA00047995"/>
    </source>
</evidence>
<keyword evidence="4" id="KW-0547">Nucleotide-binding</keyword>
<evidence type="ECO:0000256" key="8">
    <source>
        <dbReference type="ARBA" id="ARBA00022833"/>
    </source>
</evidence>
<evidence type="ECO:0000313" key="17">
    <source>
        <dbReference type="Proteomes" id="UP000494040"/>
    </source>
</evidence>
<evidence type="ECO:0000259" key="15">
    <source>
        <dbReference type="PROSITE" id="PS51533"/>
    </source>
</evidence>
<evidence type="ECO:0000256" key="7">
    <source>
        <dbReference type="ARBA" id="ARBA00022801"/>
    </source>
</evidence>
<dbReference type="GO" id="GO:0031490">
    <property type="term" value="F:chromatin DNA binding"/>
    <property type="evidence" value="ECO:0007669"/>
    <property type="project" value="TreeGrafter"/>
</dbReference>
<feature type="region of interest" description="Disordered" evidence="14">
    <location>
        <begin position="1"/>
        <end position="68"/>
    </location>
</feature>
<dbReference type="EnsemblMetazoa" id="XM_014393312.2">
    <property type="protein sequence ID" value="XP_014248798.1"/>
    <property type="gene ID" value="LOC106666248"/>
</dbReference>
<protein>
    <recommendedName>
        <fullName evidence="15">PHD-type domain-containing protein</fullName>
    </recommendedName>
</protein>
<keyword evidence="9" id="KW-0067">ATP-binding</keyword>
<evidence type="ECO:0000256" key="2">
    <source>
        <dbReference type="ARBA" id="ARBA00007025"/>
    </source>
</evidence>
<dbReference type="GO" id="GO:0006281">
    <property type="term" value="P:DNA repair"/>
    <property type="evidence" value="ECO:0007669"/>
    <property type="project" value="UniProtKB-KW"/>
</dbReference>
<keyword evidence="10" id="KW-0238">DNA-binding</keyword>
<dbReference type="GO" id="GO:0005634">
    <property type="term" value="C:nucleus"/>
    <property type="evidence" value="ECO:0007669"/>
    <property type="project" value="UniProtKB-SubCell"/>
</dbReference>
<feature type="domain" description="PHD-type" evidence="15">
    <location>
        <begin position="113"/>
        <end position="253"/>
    </location>
</feature>
<dbReference type="GO" id="GO:0008270">
    <property type="term" value="F:zinc ion binding"/>
    <property type="evidence" value="ECO:0007669"/>
    <property type="project" value="UniProtKB-KW"/>
</dbReference>
<evidence type="ECO:0000256" key="3">
    <source>
        <dbReference type="ARBA" id="ARBA00022723"/>
    </source>
</evidence>